<dbReference type="Proteomes" id="UP000801492">
    <property type="component" value="Unassembled WGS sequence"/>
</dbReference>
<evidence type="ECO:0000313" key="3">
    <source>
        <dbReference type="Proteomes" id="UP000801492"/>
    </source>
</evidence>
<evidence type="ECO:0000313" key="2">
    <source>
        <dbReference type="EMBL" id="KAF2889776.1"/>
    </source>
</evidence>
<reference evidence="2" key="1">
    <citation type="submission" date="2019-08" db="EMBL/GenBank/DDBJ databases">
        <title>The genome of the North American firefly Photinus pyralis.</title>
        <authorList>
            <consortium name="Photinus pyralis genome working group"/>
            <person name="Fallon T.R."/>
            <person name="Sander Lower S.E."/>
            <person name="Weng J.-K."/>
        </authorList>
    </citation>
    <scope>NUCLEOTIDE SEQUENCE</scope>
    <source>
        <strain evidence="2">TRF0915ILg1</strain>
        <tissue evidence="2">Whole body</tissue>
    </source>
</reference>
<evidence type="ECO:0000256" key="1">
    <source>
        <dbReference type="SAM" id="MobiDB-lite"/>
    </source>
</evidence>
<comment type="caution">
    <text evidence="2">The sequence shown here is derived from an EMBL/GenBank/DDBJ whole genome shotgun (WGS) entry which is preliminary data.</text>
</comment>
<name>A0A8K0CQE8_IGNLU</name>
<keyword evidence="3" id="KW-1185">Reference proteome</keyword>
<feature type="region of interest" description="Disordered" evidence="1">
    <location>
        <begin position="19"/>
        <end position="61"/>
    </location>
</feature>
<feature type="compositionally biased region" description="Basic and acidic residues" evidence="1">
    <location>
        <begin position="40"/>
        <end position="50"/>
    </location>
</feature>
<proteinExistence type="predicted"/>
<protein>
    <submittedName>
        <fullName evidence="2">Uncharacterized protein</fullName>
    </submittedName>
</protein>
<feature type="compositionally biased region" description="Basic residues" evidence="1">
    <location>
        <begin position="19"/>
        <end position="31"/>
    </location>
</feature>
<organism evidence="2 3">
    <name type="scientific">Ignelater luminosus</name>
    <name type="common">Cucubano</name>
    <name type="synonym">Pyrophorus luminosus</name>
    <dbReference type="NCBI Taxonomy" id="2038154"/>
    <lineage>
        <taxon>Eukaryota</taxon>
        <taxon>Metazoa</taxon>
        <taxon>Ecdysozoa</taxon>
        <taxon>Arthropoda</taxon>
        <taxon>Hexapoda</taxon>
        <taxon>Insecta</taxon>
        <taxon>Pterygota</taxon>
        <taxon>Neoptera</taxon>
        <taxon>Endopterygota</taxon>
        <taxon>Coleoptera</taxon>
        <taxon>Polyphaga</taxon>
        <taxon>Elateriformia</taxon>
        <taxon>Elateroidea</taxon>
        <taxon>Elateridae</taxon>
        <taxon>Agrypninae</taxon>
        <taxon>Pyrophorini</taxon>
        <taxon>Ignelater</taxon>
    </lineage>
</organism>
<dbReference type="EMBL" id="VTPC01062598">
    <property type="protein sequence ID" value="KAF2889776.1"/>
    <property type="molecule type" value="Genomic_DNA"/>
</dbReference>
<accession>A0A8K0CQE8</accession>
<sequence length="109" mass="12469">MRTLVKVVRLLSSLYPKAPARKKTQKGKKPGSSKIATYTPEKDQIREQKKTSKPKSLNTEAMDLVSEDKDDGTDLLNIINQKFYENQEEMNFARATFGEMEYVLVTIII</sequence>
<gene>
    <name evidence="2" type="ORF">ILUMI_16397</name>
</gene>
<dbReference type="AlphaFoldDB" id="A0A8K0CQE8"/>